<dbReference type="InterPro" id="IPR009051">
    <property type="entry name" value="Helical_ferredxn"/>
</dbReference>
<gene>
    <name evidence="2" type="ORF">S01H4_11176</name>
</gene>
<dbReference type="Gene3D" id="3.50.50.60">
    <property type="entry name" value="FAD/NAD(P)-binding domain"/>
    <property type="match status" value="1"/>
</dbReference>
<dbReference type="AlphaFoldDB" id="X0ZNY6"/>
<evidence type="ECO:0000313" key="2">
    <source>
        <dbReference type="EMBL" id="GAG71124.1"/>
    </source>
</evidence>
<dbReference type="PRINTS" id="PR00419">
    <property type="entry name" value="ADXRDTASE"/>
</dbReference>
<proteinExistence type="predicted"/>
<sequence>MNKMAPPKDRAQVEEVIDEASGKVYLAPCQIACPLGLDIQRSHAMLALLPPDTQEAHRQIIEIGDEIYQQNPLFPICSYICGLCEKECNYKEQTGAIRRRMLLRFLADYYPPYLEDKPTLASPTKGKVAIVGGGPAGLMCAYTLSQRGYQVTILERSSQLGGALRYVPQYRLPPNIVDATLNNLVRIANIEVRLGVSMGDGGKTLDDLKGEGYRAVFVATGTLVPRPLSIEGKLVAGADLEGVMFGLDLLSEVNQG</sequence>
<reference evidence="2" key="1">
    <citation type="journal article" date="2014" name="Front. Microbiol.">
        <title>High frequency of phylogenetically diverse reductive dehalogenase-homologous genes in deep subseafloor sedimentary metagenomes.</title>
        <authorList>
            <person name="Kawai M."/>
            <person name="Futagami T."/>
            <person name="Toyoda A."/>
            <person name="Takaki Y."/>
            <person name="Nishi S."/>
            <person name="Hori S."/>
            <person name="Arai W."/>
            <person name="Tsubouchi T."/>
            <person name="Morono Y."/>
            <person name="Uchiyama I."/>
            <person name="Ito T."/>
            <person name="Fujiyama A."/>
            <person name="Inagaki F."/>
            <person name="Takami H."/>
        </authorList>
    </citation>
    <scope>NUCLEOTIDE SEQUENCE</scope>
    <source>
        <strain evidence="2">Expedition CK06-06</strain>
    </source>
</reference>
<comment type="caution">
    <text evidence="2">The sequence shown here is derived from an EMBL/GenBank/DDBJ whole genome shotgun (WGS) entry which is preliminary data.</text>
</comment>
<dbReference type="InterPro" id="IPR036188">
    <property type="entry name" value="FAD/NAD-bd_sf"/>
</dbReference>
<feature type="non-terminal residue" evidence="2">
    <location>
        <position position="256"/>
    </location>
</feature>
<protein>
    <recommendedName>
        <fullName evidence="3">FAD-dependent oxidoreductase</fullName>
    </recommendedName>
</protein>
<dbReference type="SUPFAM" id="SSF51971">
    <property type="entry name" value="Nucleotide-binding domain"/>
    <property type="match status" value="1"/>
</dbReference>
<dbReference type="Gene3D" id="1.10.1060.10">
    <property type="entry name" value="Alpha-helical ferredoxin"/>
    <property type="match status" value="1"/>
</dbReference>
<dbReference type="EMBL" id="BART01004461">
    <property type="protein sequence ID" value="GAG71124.1"/>
    <property type="molecule type" value="Genomic_DNA"/>
</dbReference>
<evidence type="ECO:0000256" key="1">
    <source>
        <dbReference type="ARBA" id="ARBA00023002"/>
    </source>
</evidence>
<dbReference type="GO" id="GO:0016491">
    <property type="term" value="F:oxidoreductase activity"/>
    <property type="evidence" value="ECO:0007669"/>
    <property type="project" value="UniProtKB-KW"/>
</dbReference>
<dbReference type="PANTHER" id="PTHR43073">
    <property type="entry name" value="DIHYDROPYRIMIDINE DEHYDROGENASE [NADP(+)]"/>
    <property type="match status" value="1"/>
</dbReference>
<name>X0ZNY6_9ZZZZ</name>
<dbReference type="PANTHER" id="PTHR43073:SF2">
    <property type="entry name" value="DIHYDROPYRIMIDINE DEHYDROGENASE [NADP(+)]"/>
    <property type="match status" value="1"/>
</dbReference>
<keyword evidence="1" id="KW-0560">Oxidoreductase</keyword>
<dbReference type="GO" id="GO:0051536">
    <property type="term" value="F:iron-sulfur cluster binding"/>
    <property type="evidence" value="ECO:0007669"/>
    <property type="project" value="InterPro"/>
</dbReference>
<evidence type="ECO:0008006" key="3">
    <source>
        <dbReference type="Google" id="ProtNLM"/>
    </source>
</evidence>
<dbReference type="Pfam" id="PF13450">
    <property type="entry name" value="NAD_binding_8"/>
    <property type="match status" value="1"/>
</dbReference>
<accession>X0ZNY6</accession>
<organism evidence="2">
    <name type="scientific">marine sediment metagenome</name>
    <dbReference type="NCBI Taxonomy" id="412755"/>
    <lineage>
        <taxon>unclassified sequences</taxon>
        <taxon>metagenomes</taxon>
        <taxon>ecological metagenomes</taxon>
    </lineage>
</organism>